<organism evidence="3 4">
    <name type="scientific">Nocardioides albidus</name>
    <dbReference type="NCBI Taxonomy" id="1517589"/>
    <lineage>
        <taxon>Bacteria</taxon>
        <taxon>Bacillati</taxon>
        <taxon>Actinomycetota</taxon>
        <taxon>Actinomycetes</taxon>
        <taxon>Propionibacteriales</taxon>
        <taxon>Nocardioidaceae</taxon>
        <taxon>Nocardioides</taxon>
    </lineage>
</organism>
<feature type="region of interest" description="Disordered" evidence="1">
    <location>
        <begin position="186"/>
        <end position="283"/>
    </location>
</feature>
<evidence type="ECO:0000313" key="4">
    <source>
        <dbReference type="Proteomes" id="UP000313231"/>
    </source>
</evidence>
<protein>
    <submittedName>
        <fullName evidence="3">Uncharacterized protein</fullName>
    </submittedName>
</protein>
<keyword evidence="2" id="KW-0472">Membrane</keyword>
<keyword evidence="2" id="KW-0812">Transmembrane</keyword>
<feature type="region of interest" description="Disordered" evidence="1">
    <location>
        <begin position="123"/>
        <end position="146"/>
    </location>
</feature>
<gene>
    <name evidence="3" type="ORF">FHP29_20840</name>
</gene>
<dbReference type="RefSeq" id="WP_139624760.1">
    <property type="nucleotide sequence ID" value="NZ_VDMP01000027.1"/>
</dbReference>
<keyword evidence="4" id="KW-1185">Reference proteome</keyword>
<dbReference type="Proteomes" id="UP000313231">
    <property type="component" value="Unassembled WGS sequence"/>
</dbReference>
<dbReference type="AlphaFoldDB" id="A0A5C4VMA8"/>
<name>A0A5C4VMA8_9ACTN</name>
<evidence type="ECO:0000256" key="2">
    <source>
        <dbReference type="SAM" id="Phobius"/>
    </source>
</evidence>
<dbReference type="EMBL" id="VDMP01000027">
    <property type="protein sequence ID" value="TNM36576.1"/>
    <property type="molecule type" value="Genomic_DNA"/>
</dbReference>
<dbReference type="OrthoDB" id="3791061at2"/>
<proteinExistence type="predicted"/>
<evidence type="ECO:0000313" key="3">
    <source>
        <dbReference type="EMBL" id="TNM36576.1"/>
    </source>
</evidence>
<feature type="compositionally biased region" description="Low complexity" evidence="1">
    <location>
        <begin position="246"/>
        <end position="269"/>
    </location>
</feature>
<feature type="transmembrane region" description="Helical" evidence="2">
    <location>
        <begin position="12"/>
        <end position="32"/>
    </location>
</feature>
<feature type="transmembrane region" description="Helical" evidence="2">
    <location>
        <begin position="38"/>
        <end position="58"/>
    </location>
</feature>
<keyword evidence="2" id="KW-1133">Transmembrane helix</keyword>
<evidence type="ECO:0000256" key="1">
    <source>
        <dbReference type="SAM" id="MobiDB-lite"/>
    </source>
</evidence>
<sequence>MAEADTEEPRTKIDWPAAIAGAGAAVTVAVLLSTLGAAGTLIGAALGSVIATVSSALYKQGIESSRRRVSDLQEVVLQRVSLAEQSLNRAAERSDGEATDREVARAQRHLDAVSDDLAEGLAEGRADDGADEPGEDRRTATDQGEATPLRWSTLPWKRIALLTAAVFLLALLVISAIELIAGKSVSTITGGTDGDDRTSIGGVFDDGSSTGDDRREPTPVENTPTPTPTPTPTESPSSQAPVQSDSPTPSETATPSPTETVTVTETATPTPTPTPAPTVAPTP</sequence>
<feature type="transmembrane region" description="Helical" evidence="2">
    <location>
        <begin position="159"/>
        <end position="181"/>
    </location>
</feature>
<accession>A0A5C4VMA8</accession>
<reference evidence="3 4" key="1">
    <citation type="journal article" date="2016" name="Int. J. Syst. Evol. Microbiol.">
        <title>Nocardioides albidus sp. nov., an actinobacterium isolated from garden soil.</title>
        <authorList>
            <person name="Singh H."/>
            <person name="Du J."/>
            <person name="Trinh H."/>
            <person name="Won K."/>
            <person name="Yang J.E."/>
            <person name="Yin C."/>
            <person name="Kook M."/>
            <person name="Yi T.H."/>
        </authorList>
    </citation>
    <scope>NUCLEOTIDE SEQUENCE [LARGE SCALE GENOMIC DNA]</scope>
    <source>
        <strain evidence="3 4">CCTCC AB 2015297</strain>
    </source>
</reference>
<comment type="caution">
    <text evidence="3">The sequence shown here is derived from an EMBL/GenBank/DDBJ whole genome shotgun (WGS) entry which is preliminary data.</text>
</comment>
<feature type="compositionally biased region" description="Pro residues" evidence="1">
    <location>
        <begin position="270"/>
        <end position="283"/>
    </location>
</feature>